<comment type="subunit">
    <text evidence="7">Forms polymers.</text>
</comment>
<keyword evidence="3 7" id="KW-0067">ATP-binding</keyword>
<evidence type="ECO:0000313" key="9">
    <source>
        <dbReference type="Proteomes" id="UP000744438"/>
    </source>
</evidence>
<dbReference type="Proteomes" id="UP000744438">
    <property type="component" value="Unassembled WGS sequence"/>
</dbReference>
<feature type="binding site" evidence="7">
    <location>
        <begin position="295"/>
        <end position="298"/>
    </location>
    <ligand>
        <name>ATP</name>
        <dbReference type="ChEBI" id="CHEBI:30616"/>
    </ligand>
</feature>
<comment type="similarity">
    <text evidence="5 7">Belongs to the FtsA/MreB family.</text>
</comment>
<dbReference type="AlphaFoldDB" id="A0A937I3T0"/>
<accession>A0A937I3T0</accession>
<evidence type="ECO:0000256" key="5">
    <source>
        <dbReference type="ARBA" id="ARBA00023458"/>
    </source>
</evidence>
<evidence type="ECO:0000256" key="6">
    <source>
        <dbReference type="ARBA" id="ARBA00067319"/>
    </source>
</evidence>
<name>A0A937I3T0_9GAMM</name>
<proteinExistence type="inferred from homology"/>
<organism evidence="8 9">
    <name type="scientific">SAR86 cluster bacterium</name>
    <dbReference type="NCBI Taxonomy" id="2030880"/>
    <lineage>
        <taxon>Bacteria</taxon>
        <taxon>Pseudomonadati</taxon>
        <taxon>Pseudomonadota</taxon>
        <taxon>Gammaproteobacteria</taxon>
        <taxon>SAR86 cluster</taxon>
    </lineage>
</organism>
<evidence type="ECO:0000256" key="4">
    <source>
        <dbReference type="ARBA" id="ARBA00022960"/>
    </source>
</evidence>
<dbReference type="GO" id="GO:0005524">
    <property type="term" value="F:ATP binding"/>
    <property type="evidence" value="ECO:0007669"/>
    <property type="project" value="UniProtKB-KW"/>
</dbReference>
<dbReference type="InterPro" id="IPR043129">
    <property type="entry name" value="ATPase_NBD"/>
</dbReference>
<dbReference type="CDD" id="cd10225">
    <property type="entry name" value="ASKHA_NBD_MreB-like"/>
    <property type="match status" value="1"/>
</dbReference>
<protein>
    <recommendedName>
        <fullName evidence="6 7">Cell shape-determining protein MreB</fullName>
    </recommendedName>
</protein>
<feature type="binding site" evidence="7">
    <location>
        <begin position="167"/>
        <end position="169"/>
    </location>
    <ligand>
        <name>ATP</name>
        <dbReference type="ChEBI" id="CHEBI:30616"/>
    </ligand>
</feature>
<keyword evidence="2 7" id="KW-0547">Nucleotide-binding</keyword>
<evidence type="ECO:0000256" key="2">
    <source>
        <dbReference type="ARBA" id="ARBA00022741"/>
    </source>
</evidence>
<dbReference type="NCBIfam" id="NF010539">
    <property type="entry name" value="PRK13927.1"/>
    <property type="match status" value="1"/>
</dbReference>
<evidence type="ECO:0000313" key="8">
    <source>
        <dbReference type="EMBL" id="MBL6811288.1"/>
    </source>
</evidence>
<comment type="caution">
    <text evidence="8">The sequence shown here is derived from an EMBL/GenBank/DDBJ whole genome shotgun (WGS) entry which is preliminary data.</text>
</comment>
<dbReference type="HAMAP" id="MF_02207">
    <property type="entry name" value="MreB"/>
    <property type="match status" value="1"/>
</dbReference>
<comment type="function">
    <text evidence="7">Forms membrane-associated dynamic filaments that are essential for cell shape determination. Acts by regulating cell wall synthesis and cell elongation, and thus cell shape. A feedback loop between cell geometry and MreB localization may maintain elongated cell shape by targeting cell wall growth to regions of negative cell wall curvature.</text>
</comment>
<keyword evidence="1 7" id="KW-0963">Cytoplasm</keyword>
<dbReference type="EMBL" id="JADHQC010000001">
    <property type="protein sequence ID" value="MBL6811288.1"/>
    <property type="molecule type" value="Genomic_DNA"/>
</dbReference>
<dbReference type="GO" id="GO:0005737">
    <property type="term" value="C:cytoplasm"/>
    <property type="evidence" value="ECO:0007669"/>
    <property type="project" value="UniProtKB-SubCell"/>
</dbReference>
<dbReference type="GO" id="GO:0008360">
    <property type="term" value="P:regulation of cell shape"/>
    <property type="evidence" value="ECO:0007669"/>
    <property type="project" value="UniProtKB-UniRule"/>
</dbReference>
<dbReference type="FunFam" id="3.30.420.40:FF:000016">
    <property type="entry name" value="Rod shape-determining protein mreB"/>
    <property type="match status" value="1"/>
</dbReference>
<dbReference type="PANTHER" id="PTHR42749:SF1">
    <property type="entry name" value="CELL SHAPE-DETERMINING PROTEIN MREB"/>
    <property type="match status" value="1"/>
</dbReference>
<dbReference type="SUPFAM" id="SSF53067">
    <property type="entry name" value="Actin-like ATPase domain"/>
    <property type="match status" value="2"/>
</dbReference>
<sequence>MVLKALKGIYSTDLSIDLGTANTLIFAKGKGIVLNEPSVVAIKKSEGHRSVVAVGSEAKRMLGRVPGNIEAIRPLKDGVIADFQVTEKMLQHFIQVVHGENFFKPSPRILICVPCQSTQVERRAIRESALQAGAREVRLIEEPMAAAIGAGLPVEEASGSMVVDIGGGTTEIAILALNGVVFSSSLKTGGDRFNEAIVSYIRRKYGVLVGESTAERIKETVGCATPESENKSMEIRGRNLAEGVPNTINFSSLEAYEAISGPLSSILQSIRNALEQSPPELSADISERGIVLTGGGALLTDLDIMISEQTGIPVIVADDPLTCVVKGGGIALDIIDKFDVDLLSTE</sequence>
<dbReference type="PANTHER" id="PTHR42749">
    <property type="entry name" value="CELL SHAPE-DETERMINING PROTEIN MREB"/>
    <property type="match status" value="1"/>
</dbReference>
<gene>
    <name evidence="7" type="primary">mreB</name>
    <name evidence="8" type="ORF">ISQ63_00205</name>
</gene>
<evidence type="ECO:0000256" key="1">
    <source>
        <dbReference type="ARBA" id="ARBA00022490"/>
    </source>
</evidence>
<evidence type="ECO:0000256" key="3">
    <source>
        <dbReference type="ARBA" id="ARBA00022840"/>
    </source>
</evidence>
<feature type="binding site" evidence="7">
    <location>
        <begin position="215"/>
        <end position="218"/>
    </location>
    <ligand>
        <name>ATP</name>
        <dbReference type="ChEBI" id="CHEBI:30616"/>
    </ligand>
</feature>
<reference evidence="8" key="1">
    <citation type="submission" date="2020-10" db="EMBL/GenBank/DDBJ databases">
        <title>Microbiome of the Black Sea water column analyzed by genome centric metagenomics.</title>
        <authorList>
            <person name="Cabello-Yeves P.J."/>
            <person name="Callieri C."/>
            <person name="Picazo A."/>
            <person name="Mehrshad M."/>
            <person name="Haro-Moreno J.M."/>
            <person name="Roda-Garcia J."/>
            <person name="Dzembekova N."/>
            <person name="Slabakova V."/>
            <person name="Slabakova N."/>
            <person name="Moncheva S."/>
            <person name="Rodriguez-Valera F."/>
        </authorList>
    </citation>
    <scope>NUCLEOTIDE SEQUENCE</scope>
    <source>
        <strain evidence="8">BS307-5m-G49</strain>
    </source>
</reference>
<dbReference type="InterPro" id="IPR004753">
    <property type="entry name" value="MreB"/>
</dbReference>
<dbReference type="Gene3D" id="3.30.420.40">
    <property type="match status" value="3"/>
</dbReference>
<feature type="binding site" evidence="7">
    <location>
        <begin position="20"/>
        <end position="22"/>
    </location>
    <ligand>
        <name>ATP</name>
        <dbReference type="ChEBI" id="CHEBI:30616"/>
    </ligand>
</feature>
<dbReference type="NCBIfam" id="TIGR00904">
    <property type="entry name" value="mreB"/>
    <property type="match status" value="1"/>
</dbReference>
<dbReference type="InterPro" id="IPR056546">
    <property type="entry name" value="MreB_MamK-like"/>
</dbReference>
<dbReference type="GO" id="GO:0000902">
    <property type="term" value="P:cell morphogenesis"/>
    <property type="evidence" value="ECO:0007669"/>
    <property type="project" value="InterPro"/>
</dbReference>
<evidence type="ECO:0000256" key="7">
    <source>
        <dbReference type="HAMAP-Rule" id="MF_02207"/>
    </source>
</evidence>
<comment type="subcellular location">
    <subcellularLocation>
        <location evidence="7">Cytoplasm</location>
    </subcellularLocation>
    <text evidence="7">Membrane-associated.</text>
</comment>
<dbReference type="Pfam" id="PF06723">
    <property type="entry name" value="MreB_Mbl"/>
    <property type="match status" value="1"/>
</dbReference>
<dbReference type="PRINTS" id="PR01652">
    <property type="entry name" value="SHAPEPROTEIN"/>
</dbReference>
<keyword evidence="4 7" id="KW-0133">Cell shape</keyword>